<name>A0A1M5IKV4_9FLAO</name>
<gene>
    <name evidence="1" type="ORF">SAMN02787073_3907</name>
</gene>
<evidence type="ECO:0000313" key="1">
    <source>
        <dbReference type="EMBL" id="SHG28942.1"/>
    </source>
</evidence>
<proteinExistence type="predicted"/>
<reference evidence="2" key="1">
    <citation type="submission" date="2016-11" db="EMBL/GenBank/DDBJ databases">
        <authorList>
            <person name="Varghese N."/>
            <person name="Submissions S."/>
        </authorList>
    </citation>
    <scope>NUCLEOTIDE SEQUENCE [LARGE SCALE GENOMIC DNA]</scope>
    <source>
        <strain evidence="2">YR203</strain>
    </source>
</reference>
<dbReference type="EMBL" id="FQVE01000005">
    <property type="protein sequence ID" value="SHG28942.1"/>
    <property type="molecule type" value="Genomic_DNA"/>
</dbReference>
<organism evidence="1 2">
    <name type="scientific">Chryseobacterium vrystaatense</name>
    <dbReference type="NCBI Taxonomy" id="307480"/>
    <lineage>
        <taxon>Bacteria</taxon>
        <taxon>Pseudomonadati</taxon>
        <taxon>Bacteroidota</taxon>
        <taxon>Flavobacteriia</taxon>
        <taxon>Flavobacteriales</taxon>
        <taxon>Weeksellaceae</taxon>
        <taxon>Chryseobacterium group</taxon>
        <taxon>Chryseobacterium</taxon>
    </lineage>
</organism>
<dbReference type="RefSeq" id="WP_139260003.1">
    <property type="nucleotide sequence ID" value="NZ_FQVE01000005.1"/>
</dbReference>
<protein>
    <submittedName>
        <fullName evidence="1">Uncharacterized protein</fullName>
    </submittedName>
</protein>
<dbReference type="Proteomes" id="UP000184108">
    <property type="component" value="Unassembled WGS sequence"/>
</dbReference>
<sequence>MITVVNFKDNKKMKYLIHLFIGIVSILSCQKNRQKDNVQSPVTLPNDSKNYLSIKVNNDINLSIGELSSVNEDVSQDYKIVTKDDTIYIVKQFLESDDLDGKNIKILSNHKLDVSIKYNAGFKFMGDEKKPTYLPIDYIITKRINSESKLPEFEKINNDIRFQKFAKVNSQKIYTLSYNTFKKYYESIPENELKSCCPSDYENYSKLKKIDRNHLFNLDLEKQLLTVPDYKSIIIEIKDINVSKKYVLAFRKYEEE</sequence>
<dbReference type="AlphaFoldDB" id="A0A1M5IKV4"/>
<accession>A0A1M5IKV4</accession>
<evidence type="ECO:0000313" key="2">
    <source>
        <dbReference type="Proteomes" id="UP000184108"/>
    </source>
</evidence>